<keyword evidence="9" id="KW-1185">Reference proteome</keyword>
<sequence>MRCAHHRQQTPFRQEIPQVQTARISQATTQQNHKVMVEAMQRHRDGAVRTHVGAYDEHLPSIALSLSSSSSSSSSSVTSTSATIDVGSFPNAKPTATTAASVATQQKRYPSAPYYPPYYASHHRVGPSSSARGMVLASPPQKTPPTARVPKRGHNDINIRSPPKLLRVTSLPARCHESRFAFTPFALDGRYSDQELQQLQEMRSRSGGYYPNYCCSYPPPPHPYPMASHPESFIHSGYRCAPEVIGHPSLRIFKLRLPMEHLARLDRILEGCEAHAKELTGGWRTELYSLTQQDLALTDIPGMMDIAMPILQYLSRCICEVSHAEAVRVDRNQPHVLKYDQNHTGVELHHDRCDVTANLMMSRSHTYVGGGTYFPEANTVVRLKFGEFLLHPGQLIHGGTDITRGTRYLMVLFAHLKK</sequence>
<keyword evidence="5" id="KW-0408">Iron</keyword>
<dbReference type="OrthoDB" id="69177at2759"/>
<feature type="region of interest" description="Disordered" evidence="6">
    <location>
        <begin position="129"/>
        <end position="160"/>
    </location>
</feature>
<evidence type="ECO:0000256" key="1">
    <source>
        <dbReference type="ARBA" id="ARBA00001961"/>
    </source>
</evidence>
<dbReference type="PROSITE" id="PS51471">
    <property type="entry name" value="FE2OG_OXY"/>
    <property type="match status" value="1"/>
</dbReference>
<keyword evidence="3" id="KW-0223">Dioxygenase</keyword>
<keyword evidence="4" id="KW-0560">Oxidoreductase</keyword>
<dbReference type="Proteomes" id="UP001153069">
    <property type="component" value="Unassembled WGS sequence"/>
</dbReference>
<dbReference type="Gene3D" id="2.60.120.620">
    <property type="entry name" value="q2cbj1_9rhob like domain"/>
    <property type="match status" value="1"/>
</dbReference>
<accession>A0A9N8HIJ5</accession>
<comment type="cofactor">
    <cofactor evidence="1">
        <name>L-ascorbate</name>
        <dbReference type="ChEBI" id="CHEBI:38290"/>
    </cofactor>
</comment>
<keyword evidence="2" id="KW-0479">Metal-binding</keyword>
<dbReference type="GO" id="GO:0031418">
    <property type="term" value="F:L-ascorbic acid binding"/>
    <property type="evidence" value="ECO:0007669"/>
    <property type="project" value="InterPro"/>
</dbReference>
<evidence type="ECO:0000256" key="3">
    <source>
        <dbReference type="ARBA" id="ARBA00022964"/>
    </source>
</evidence>
<dbReference type="GO" id="GO:0005506">
    <property type="term" value="F:iron ion binding"/>
    <property type="evidence" value="ECO:0007669"/>
    <property type="project" value="InterPro"/>
</dbReference>
<evidence type="ECO:0000256" key="4">
    <source>
        <dbReference type="ARBA" id="ARBA00023002"/>
    </source>
</evidence>
<evidence type="ECO:0000259" key="7">
    <source>
        <dbReference type="PROSITE" id="PS51471"/>
    </source>
</evidence>
<reference evidence="8" key="1">
    <citation type="submission" date="2020-06" db="EMBL/GenBank/DDBJ databases">
        <authorList>
            <consortium name="Plant Systems Biology data submission"/>
        </authorList>
    </citation>
    <scope>NUCLEOTIDE SEQUENCE</scope>
    <source>
        <strain evidence="8">D6</strain>
    </source>
</reference>
<protein>
    <submittedName>
        <fullName evidence="8">P4Hc</fullName>
    </submittedName>
</protein>
<dbReference type="AlphaFoldDB" id="A0A9N8HIJ5"/>
<feature type="domain" description="Fe2OG dioxygenase" evidence="7">
    <location>
        <begin position="330"/>
        <end position="416"/>
    </location>
</feature>
<dbReference type="InterPro" id="IPR006620">
    <property type="entry name" value="Pro_4_hyd_alph"/>
</dbReference>
<dbReference type="GO" id="GO:0051213">
    <property type="term" value="F:dioxygenase activity"/>
    <property type="evidence" value="ECO:0007669"/>
    <property type="project" value="UniProtKB-KW"/>
</dbReference>
<gene>
    <name evidence="8" type="ORF">SEMRO_504_G156020.1</name>
</gene>
<proteinExistence type="predicted"/>
<evidence type="ECO:0000256" key="5">
    <source>
        <dbReference type="ARBA" id="ARBA00023004"/>
    </source>
</evidence>
<evidence type="ECO:0000256" key="6">
    <source>
        <dbReference type="SAM" id="MobiDB-lite"/>
    </source>
</evidence>
<name>A0A9N8HIJ5_9STRA</name>
<evidence type="ECO:0000256" key="2">
    <source>
        <dbReference type="ARBA" id="ARBA00022723"/>
    </source>
</evidence>
<dbReference type="InterPro" id="IPR005123">
    <property type="entry name" value="Oxoglu/Fe-dep_dioxygenase_dom"/>
</dbReference>
<comment type="caution">
    <text evidence="8">The sequence shown here is derived from an EMBL/GenBank/DDBJ whole genome shotgun (WGS) entry which is preliminary data.</text>
</comment>
<dbReference type="EMBL" id="CAICTM010000503">
    <property type="protein sequence ID" value="CAB9511813.1"/>
    <property type="molecule type" value="Genomic_DNA"/>
</dbReference>
<organism evidence="8 9">
    <name type="scientific">Seminavis robusta</name>
    <dbReference type="NCBI Taxonomy" id="568900"/>
    <lineage>
        <taxon>Eukaryota</taxon>
        <taxon>Sar</taxon>
        <taxon>Stramenopiles</taxon>
        <taxon>Ochrophyta</taxon>
        <taxon>Bacillariophyta</taxon>
        <taxon>Bacillariophyceae</taxon>
        <taxon>Bacillariophycidae</taxon>
        <taxon>Naviculales</taxon>
        <taxon>Naviculaceae</taxon>
        <taxon>Seminavis</taxon>
    </lineage>
</organism>
<dbReference type="GO" id="GO:0016705">
    <property type="term" value="F:oxidoreductase activity, acting on paired donors, with incorporation or reduction of molecular oxygen"/>
    <property type="evidence" value="ECO:0007669"/>
    <property type="project" value="InterPro"/>
</dbReference>
<dbReference type="SMART" id="SM00702">
    <property type="entry name" value="P4Hc"/>
    <property type="match status" value="1"/>
</dbReference>
<evidence type="ECO:0000313" key="9">
    <source>
        <dbReference type="Proteomes" id="UP001153069"/>
    </source>
</evidence>
<evidence type="ECO:0000313" key="8">
    <source>
        <dbReference type="EMBL" id="CAB9511813.1"/>
    </source>
</evidence>